<dbReference type="Proteomes" id="UP000193498">
    <property type="component" value="Unassembled WGS sequence"/>
</dbReference>
<evidence type="ECO:0000313" key="2">
    <source>
        <dbReference type="Proteomes" id="UP000193498"/>
    </source>
</evidence>
<dbReference type="AlphaFoldDB" id="A0A1Y1XRX4"/>
<evidence type="ECO:0000313" key="1">
    <source>
        <dbReference type="EMBL" id="ORX88500.1"/>
    </source>
</evidence>
<gene>
    <name evidence="1" type="ORF">K493DRAFT_359483</name>
</gene>
<sequence length="80" mass="8938">MSGRVGCVKALDNNGHKSYSENGMTFCVARDTGTTPEYHYSWGKLEEKFRNRQNLKGYIMSSGALLSGETKRHTTLSSDM</sequence>
<reference evidence="1 2" key="1">
    <citation type="submission" date="2016-07" db="EMBL/GenBank/DDBJ databases">
        <title>Pervasive Adenine N6-methylation of Active Genes in Fungi.</title>
        <authorList>
            <consortium name="DOE Joint Genome Institute"/>
            <person name="Mondo S.J."/>
            <person name="Dannebaum R.O."/>
            <person name="Kuo R.C."/>
            <person name="Labutti K."/>
            <person name="Haridas S."/>
            <person name="Kuo A."/>
            <person name="Salamov A."/>
            <person name="Ahrendt S.R."/>
            <person name="Lipzen A."/>
            <person name="Sullivan W."/>
            <person name="Andreopoulos W.B."/>
            <person name="Clum A."/>
            <person name="Lindquist E."/>
            <person name="Daum C."/>
            <person name="Ramamoorthy G.K."/>
            <person name="Gryganskyi A."/>
            <person name="Culley D."/>
            <person name="Magnuson J.K."/>
            <person name="James T.Y."/>
            <person name="O'Malley M.A."/>
            <person name="Stajich J.E."/>
            <person name="Spatafora J.W."/>
            <person name="Visel A."/>
            <person name="Grigoriev I.V."/>
        </authorList>
    </citation>
    <scope>NUCLEOTIDE SEQUENCE [LARGE SCALE GENOMIC DNA]</scope>
    <source>
        <strain evidence="1 2">CBS 931.73</strain>
    </source>
</reference>
<dbReference type="EMBL" id="MCFE01000525">
    <property type="protein sequence ID" value="ORX88500.1"/>
    <property type="molecule type" value="Genomic_DNA"/>
</dbReference>
<organism evidence="1 2">
    <name type="scientific">Basidiobolus meristosporus CBS 931.73</name>
    <dbReference type="NCBI Taxonomy" id="1314790"/>
    <lineage>
        <taxon>Eukaryota</taxon>
        <taxon>Fungi</taxon>
        <taxon>Fungi incertae sedis</taxon>
        <taxon>Zoopagomycota</taxon>
        <taxon>Entomophthoromycotina</taxon>
        <taxon>Basidiobolomycetes</taxon>
        <taxon>Basidiobolales</taxon>
        <taxon>Basidiobolaceae</taxon>
        <taxon>Basidiobolus</taxon>
    </lineage>
</organism>
<keyword evidence="2" id="KW-1185">Reference proteome</keyword>
<accession>A0A1Y1XRX4</accession>
<protein>
    <submittedName>
        <fullName evidence="1">Uncharacterized protein</fullName>
    </submittedName>
</protein>
<name>A0A1Y1XRX4_9FUNG</name>
<dbReference type="InParanoid" id="A0A1Y1XRX4"/>
<comment type="caution">
    <text evidence="1">The sequence shown here is derived from an EMBL/GenBank/DDBJ whole genome shotgun (WGS) entry which is preliminary data.</text>
</comment>
<proteinExistence type="predicted"/>